<reference evidence="2 3" key="1">
    <citation type="journal article" date="2015" name="Antonie Van Leeuwenhoek">
        <title>Bosea vaviloviae sp. nov., a new species of slow-growing rhizobia isolated from nodules of the relict species Vavilovia formosa (Stev.) Fed.</title>
        <authorList>
            <person name="Safronova V.I."/>
            <person name="Kuznetsova I.G."/>
            <person name="Sazanova A.L."/>
            <person name="Kimeklis A.K."/>
            <person name="Belimov A.A."/>
            <person name="Andronov E.E."/>
            <person name="Pinaev A.G."/>
            <person name="Chizhevskaya E.P."/>
            <person name="Pukhaev A.R."/>
            <person name="Popov K.P."/>
            <person name="Willems A."/>
            <person name="Tikhonovich I.A."/>
        </authorList>
    </citation>
    <scope>NUCLEOTIDE SEQUENCE [LARGE SCALE GENOMIC DNA]</scope>
    <source>
        <strain evidence="2 3">Vaf18</strain>
    </source>
</reference>
<dbReference type="EMBL" id="CP017147">
    <property type="protein sequence ID" value="AOO80495.1"/>
    <property type="molecule type" value="Genomic_DNA"/>
</dbReference>
<name>A0A1D7TZF6_9HYPH</name>
<evidence type="ECO:0000313" key="2">
    <source>
        <dbReference type="EMBL" id="AOO80495.1"/>
    </source>
</evidence>
<evidence type="ECO:0000313" key="3">
    <source>
        <dbReference type="Proteomes" id="UP000094969"/>
    </source>
</evidence>
<dbReference type="Proteomes" id="UP000094969">
    <property type="component" value="Chromosome"/>
</dbReference>
<organism evidence="2 3">
    <name type="scientific">Bosea vaviloviae</name>
    <dbReference type="NCBI Taxonomy" id="1526658"/>
    <lineage>
        <taxon>Bacteria</taxon>
        <taxon>Pseudomonadati</taxon>
        <taxon>Pseudomonadota</taxon>
        <taxon>Alphaproteobacteria</taxon>
        <taxon>Hyphomicrobiales</taxon>
        <taxon>Boseaceae</taxon>
        <taxon>Bosea</taxon>
    </lineage>
</organism>
<keyword evidence="1" id="KW-0472">Membrane</keyword>
<dbReference type="KEGG" id="bvv:BHK69_08490"/>
<keyword evidence="3" id="KW-1185">Reference proteome</keyword>
<evidence type="ECO:0000256" key="1">
    <source>
        <dbReference type="SAM" id="Phobius"/>
    </source>
</evidence>
<dbReference type="AlphaFoldDB" id="A0A1D7TZF6"/>
<proteinExistence type="predicted"/>
<sequence length="181" mass="19897">MRALAATIIPLISAAIIVGLIATLLVSKSGARMPNADEDAPGQSGEERVRAYGLVLRDQLDRTAFGPELPRMVWRKLMTCPPGEGLVREFHRDFCGQGLIRTQDGVKLCDIFDGGHNTGDAITSWPSEEAFVGFFAAQSDHSCSGWDETSAVFATQDEWYRNNQRLTREGLRVFAAALKPR</sequence>
<keyword evidence="1" id="KW-1133">Transmembrane helix</keyword>
<dbReference type="STRING" id="1526658.BHK69_08490"/>
<keyword evidence="1" id="KW-0812">Transmembrane</keyword>
<feature type="transmembrane region" description="Helical" evidence="1">
    <location>
        <begin position="6"/>
        <end position="26"/>
    </location>
</feature>
<gene>
    <name evidence="2" type="ORF">BHK69_08490</name>
</gene>
<accession>A0A1D7TZF6</accession>
<protein>
    <submittedName>
        <fullName evidence="2">Uncharacterized protein</fullName>
    </submittedName>
</protein>